<keyword evidence="1" id="KW-0175">Coiled coil</keyword>
<dbReference type="PANTHER" id="PTHR14286:SF2">
    <property type="entry name" value="CENTROSOMAL PROTEIN 15 KDA"/>
    <property type="match status" value="1"/>
</dbReference>
<accession>A0A7N4NGN8</accession>
<organism evidence="3 4">
    <name type="scientific">Sarcophilus harrisii</name>
    <name type="common">Tasmanian devil</name>
    <name type="synonym">Sarcophilus laniarius</name>
    <dbReference type="NCBI Taxonomy" id="9305"/>
    <lineage>
        <taxon>Eukaryota</taxon>
        <taxon>Metazoa</taxon>
        <taxon>Chordata</taxon>
        <taxon>Craniata</taxon>
        <taxon>Vertebrata</taxon>
        <taxon>Euteleostomi</taxon>
        <taxon>Mammalia</taxon>
        <taxon>Metatheria</taxon>
        <taxon>Dasyuromorphia</taxon>
        <taxon>Dasyuridae</taxon>
        <taxon>Sarcophilus</taxon>
    </lineage>
</organism>
<keyword evidence="4" id="KW-1185">Reference proteome</keyword>
<evidence type="ECO:0000256" key="2">
    <source>
        <dbReference type="SAM" id="MobiDB-lite"/>
    </source>
</evidence>
<reference evidence="3 4" key="1">
    <citation type="journal article" date="2011" name="Proc. Natl. Acad. Sci. U.S.A.">
        <title>Genetic diversity and population structure of the endangered marsupial Sarcophilus harrisii (Tasmanian devil).</title>
        <authorList>
            <person name="Miller W."/>
            <person name="Hayes V.M."/>
            <person name="Ratan A."/>
            <person name="Petersen D.C."/>
            <person name="Wittekindt N.E."/>
            <person name="Miller J."/>
            <person name="Walenz B."/>
            <person name="Knight J."/>
            <person name="Qi J."/>
            <person name="Zhao F."/>
            <person name="Wang Q."/>
            <person name="Bedoya-Reina O.C."/>
            <person name="Katiyar N."/>
            <person name="Tomsho L.P."/>
            <person name="Kasson L.M."/>
            <person name="Hardie R.A."/>
            <person name="Woodbridge P."/>
            <person name="Tindall E.A."/>
            <person name="Bertelsen M.F."/>
            <person name="Dixon D."/>
            <person name="Pyecroft S."/>
            <person name="Helgen K.M."/>
            <person name="Lesk A.M."/>
            <person name="Pringle T.H."/>
            <person name="Patterson N."/>
            <person name="Zhang Y."/>
            <person name="Kreiss A."/>
            <person name="Woods G.M."/>
            <person name="Jones M.E."/>
            <person name="Schuster S.C."/>
        </authorList>
    </citation>
    <scope>NUCLEOTIDE SEQUENCE [LARGE SCALE GENOMIC DNA]</scope>
</reference>
<dbReference type="GeneTree" id="ENSGT00390000005214"/>
<protein>
    <submittedName>
        <fullName evidence="3">Uncharacterized protein</fullName>
    </submittedName>
</protein>
<feature type="coiled-coil region" evidence="1">
    <location>
        <begin position="78"/>
        <end position="105"/>
    </location>
</feature>
<dbReference type="Ensembl" id="ENSSHAT00000048052.1">
    <property type="protein sequence ID" value="ENSSHAP00000023013.1"/>
    <property type="gene ID" value="ENSSHAG00000018343.2"/>
</dbReference>
<dbReference type="AlphaFoldDB" id="A0A7N4NGN8"/>
<feature type="region of interest" description="Disordered" evidence="2">
    <location>
        <begin position="1"/>
        <end position="49"/>
    </location>
</feature>
<proteinExistence type="predicted"/>
<dbReference type="InterPro" id="IPR028006">
    <property type="entry name" value="CEP15-like"/>
</dbReference>
<evidence type="ECO:0000313" key="4">
    <source>
        <dbReference type="Proteomes" id="UP000007648"/>
    </source>
</evidence>
<name>A0A7N4NGN8_SARHA</name>
<reference evidence="3" key="3">
    <citation type="submission" date="2025-09" db="UniProtKB">
        <authorList>
            <consortium name="Ensembl"/>
        </authorList>
    </citation>
    <scope>IDENTIFICATION</scope>
</reference>
<reference evidence="3" key="2">
    <citation type="submission" date="2025-08" db="UniProtKB">
        <authorList>
            <consortium name="Ensembl"/>
        </authorList>
    </citation>
    <scope>IDENTIFICATION</scope>
</reference>
<dbReference type="Pfam" id="PF15134">
    <property type="entry name" value="CEP15-like"/>
    <property type="match status" value="1"/>
</dbReference>
<gene>
    <name evidence="3" type="primary">CEP15</name>
</gene>
<evidence type="ECO:0000256" key="1">
    <source>
        <dbReference type="SAM" id="Coils"/>
    </source>
</evidence>
<dbReference type="Proteomes" id="UP000007648">
    <property type="component" value="Unassembled WGS sequence"/>
</dbReference>
<evidence type="ECO:0000313" key="3">
    <source>
        <dbReference type="Ensembl" id="ENSSHAP00000023013.1"/>
    </source>
</evidence>
<sequence length="159" mass="17696">MRAQAQAGASRIPEREPTPSRSDAGAVGGDLGPGPAASGRGPKEGPPRLAQRLLLLQEMENDHIGQKTEKKASHIKAAKLAYKRNKSLLNDIRTLEEKLEKKLHLRSYPEMVNLQTLYWALVEEQAPKWEQFLLGRTQYLTGVIYQNPAGNDIKSATER</sequence>
<dbReference type="PANTHER" id="PTHR14286">
    <property type="entry name" value="GENE, 49355-RELATED"/>
    <property type="match status" value="1"/>
</dbReference>